<accession>A0A9Q0J4R7</accession>
<reference evidence="1" key="2">
    <citation type="journal article" date="2023" name="Plants (Basel)">
        <title>Annotation of the Turnera subulata (Passifloraceae) Draft Genome Reveals the S-Locus Evolved after the Divergence of Turneroideae from Passifloroideae in a Stepwise Manner.</title>
        <authorList>
            <person name="Henning P.M."/>
            <person name="Roalson E.H."/>
            <person name="Mir W."/>
            <person name="McCubbin A.G."/>
            <person name="Shore J.S."/>
        </authorList>
    </citation>
    <scope>NUCLEOTIDE SEQUENCE</scope>
    <source>
        <strain evidence="1">F60SS</strain>
    </source>
</reference>
<proteinExistence type="predicted"/>
<comment type="caution">
    <text evidence="1">The sequence shown here is derived from an EMBL/GenBank/DDBJ whole genome shotgun (WGS) entry which is preliminary data.</text>
</comment>
<dbReference type="AlphaFoldDB" id="A0A9Q0J4R7"/>
<gene>
    <name evidence="1" type="ORF">Tsubulata_046326</name>
</gene>
<evidence type="ECO:0000313" key="1">
    <source>
        <dbReference type="EMBL" id="KAJ4828329.1"/>
    </source>
</evidence>
<protein>
    <submittedName>
        <fullName evidence="1">Uncharacterized protein</fullName>
    </submittedName>
</protein>
<name>A0A9Q0J4R7_9ROSI</name>
<sequence length="102" mass="12014">MNSITCHLITKEEFPYECLIRKAMIETVRIKLHFRFASSSHNMNLQAVQEIAEVLSIGQIKKLYRKSKANNLDAKSHFPFEEPNQKTKIYYAIICKEIWSYC</sequence>
<reference evidence="1" key="1">
    <citation type="submission" date="2022-02" db="EMBL/GenBank/DDBJ databases">
        <authorList>
            <person name="Henning P.M."/>
            <person name="McCubbin A.G."/>
            <person name="Shore J.S."/>
        </authorList>
    </citation>
    <scope>NUCLEOTIDE SEQUENCE</scope>
    <source>
        <strain evidence="1">F60SS</strain>
        <tissue evidence="1">Leaves</tissue>
    </source>
</reference>
<keyword evidence="2" id="KW-1185">Reference proteome</keyword>
<evidence type="ECO:0000313" key="2">
    <source>
        <dbReference type="Proteomes" id="UP001141552"/>
    </source>
</evidence>
<dbReference type="Proteomes" id="UP001141552">
    <property type="component" value="Unassembled WGS sequence"/>
</dbReference>
<organism evidence="1 2">
    <name type="scientific">Turnera subulata</name>
    <dbReference type="NCBI Taxonomy" id="218843"/>
    <lineage>
        <taxon>Eukaryota</taxon>
        <taxon>Viridiplantae</taxon>
        <taxon>Streptophyta</taxon>
        <taxon>Embryophyta</taxon>
        <taxon>Tracheophyta</taxon>
        <taxon>Spermatophyta</taxon>
        <taxon>Magnoliopsida</taxon>
        <taxon>eudicotyledons</taxon>
        <taxon>Gunneridae</taxon>
        <taxon>Pentapetalae</taxon>
        <taxon>rosids</taxon>
        <taxon>fabids</taxon>
        <taxon>Malpighiales</taxon>
        <taxon>Passifloraceae</taxon>
        <taxon>Turnera</taxon>
    </lineage>
</organism>
<dbReference type="EMBL" id="JAKUCV010006206">
    <property type="protein sequence ID" value="KAJ4828329.1"/>
    <property type="molecule type" value="Genomic_DNA"/>
</dbReference>